<feature type="region of interest" description="Disordered" evidence="1">
    <location>
        <begin position="139"/>
        <end position="158"/>
    </location>
</feature>
<organism evidence="2 3">
    <name type="scientific">Halapricum desulfuricans</name>
    <dbReference type="NCBI Taxonomy" id="2841257"/>
    <lineage>
        <taxon>Archaea</taxon>
        <taxon>Methanobacteriati</taxon>
        <taxon>Methanobacteriota</taxon>
        <taxon>Stenosarchaea group</taxon>
        <taxon>Halobacteria</taxon>
        <taxon>Halobacteriales</taxon>
        <taxon>Haloarculaceae</taxon>
        <taxon>Halapricum</taxon>
    </lineage>
</organism>
<evidence type="ECO:0000313" key="3">
    <source>
        <dbReference type="Proteomes" id="UP000663525"/>
    </source>
</evidence>
<gene>
    <name evidence="2" type="ORF">HSR121_3087</name>
</gene>
<reference evidence="2" key="1">
    <citation type="submission" date="2020-11" db="EMBL/GenBank/DDBJ databases">
        <title>Carbohydrate-dependent, anaerobic sulfur respiration: A novel catabolism in halophilic archaea.</title>
        <authorList>
            <person name="Sorokin D.Y."/>
            <person name="Messina E."/>
            <person name="Smedile F."/>
            <person name="La Cono V."/>
            <person name="Hallsworth J.E."/>
            <person name="Yakimov M.M."/>
        </authorList>
    </citation>
    <scope>NUCLEOTIDE SEQUENCE</scope>
    <source>
        <strain evidence="2">HSR12-1</strain>
    </source>
</reference>
<dbReference type="PROSITE" id="PS51318">
    <property type="entry name" value="TAT"/>
    <property type="match status" value="1"/>
</dbReference>
<feature type="region of interest" description="Disordered" evidence="1">
    <location>
        <begin position="35"/>
        <end position="69"/>
    </location>
</feature>
<protein>
    <submittedName>
        <fullName evidence="2">Uncharacterized protein</fullName>
    </submittedName>
</protein>
<dbReference type="AlphaFoldDB" id="A0A897NAH6"/>
<evidence type="ECO:0000313" key="2">
    <source>
        <dbReference type="EMBL" id="QSG07396.1"/>
    </source>
</evidence>
<dbReference type="RefSeq" id="WP_229113828.1">
    <property type="nucleotide sequence ID" value="NZ_CP064787.1"/>
</dbReference>
<dbReference type="Proteomes" id="UP000663525">
    <property type="component" value="Chromosome"/>
</dbReference>
<sequence length="356" mass="37725">MTPERSDSESDTGVSRRKFVAGGAAGWASVALAGCNALSPGDDTDTEEPTDTETESPTETETPEPQPENYVVTDDILVGSAGNNPAGAGGFADSCSWTRTFTHGMEPVFKVGVYDPSGEQLGSDEISVAINIEGGPTADLAWSQDDDEEADPEWSGPVWEQIPEDWPTGEATYTVEVTDNDGNFTSVGIASGVFEVVEYDDPGNNYVVTAETYHTSTLGDAGSDSQFISSCNPDYTFDSTGSVGFDIGIWHASSGEMVTPSDEVVDSAQITFPSDEIDTTLELAWGAENNDSWSEGSHAWNAVWKADSISDDLNGEYAYEVQISGANGDEEFNDVGVYLGSIYFVNPNASSDDGSS</sequence>
<dbReference type="InterPro" id="IPR006311">
    <property type="entry name" value="TAT_signal"/>
</dbReference>
<evidence type="ECO:0000256" key="1">
    <source>
        <dbReference type="SAM" id="MobiDB-lite"/>
    </source>
</evidence>
<accession>A0A897NAH6</accession>
<dbReference type="EMBL" id="CP064787">
    <property type="protein sequence ID" value="QSG07396.1"/>
    <property type="molecule type" value="Genomic_DNA"/>
</dbReference>
<dbReference type="PROSITE" id="PS51257">
    <property type="entry name" value="PROKAR_LIPOPROTEIN"/>
    <property type="match status" value="1"/>
</dbReference>
<proteinExistence type="predicted"/>
<dbReference type="GeneID" id="68856618"/>
<feature type="compositionally biased region" description="Acidic residues" evidence="1">
    <location>
        <begin position="42"/>
        <end position="62"/>
    </location>
</feature>
<name>A0A897NAH6_9EURY</name>